<dbReference type="EMBL" id="CAKXAJ010025438">
    <property type="protein sequence ID" value="CAH2239452.1"/>
    <property type="molecule type" value="Genomic_DNA"/>
</dbReference>
<name>A0A8S4RPM9_9NEOP</name>
<keyword evidence="1" id="KW-0479">Metal-binding</keyword>
<dbReference type="GO" id="GO:0071897">
    <property type="term" value="P:DNA biosynthetic process"/>
    <property type="evidence" value="ECO:0007669"/>
    <property type="project" value="UniProtKB-ARBA"/>
</dbReference>
<feature type="non-terminal residue" evidence="8">
    <location>
        <position position="911"/>
    </location>
</feature>
<evidence type="ECO:0000256" key="4">
    <source>
        <dbReference type="PROSITE-ProRule" id="PRU00146"/>
    </source>
</evidence>
<dbReference type="Gene3D" id="3.30.40.10">
    <property type="entry name" value="Zinc/RING finger domain, C3HC4 (zinc finger)"/>
    <property type="match status" value="1"/>
</dbReference>
<evidence type="ECO:0000259" key="6">
    <source>
        <dbReference type="PROSITE" id="PS50016"/>
    </source>
</evidence>
<evidence type="ECO:0000256" key="2">
    <source>
        <dbReference type="ARBA" id="ARBA00022771"/>
    </source>
</evidence>
<keyword evidence="2 4" id="KW-0863">Zinc-finger</keyword>
<sequence length="911" mass="103302">MSTKCNGCSAVIYDILYMECAYEKCRKIYHLNCLAVSQEQFEEMTEDYKASWRCPECMRAVPKGNNADTPVRGITLNKTFTPSSCKVNTVRGNRVVLDETRMEAEDRILEEMREFRLEMKSRLEEQKKEYTLLLDRFSMVESELRVIKQSMQVVLQKANKVDLSESKVKSLLEKNECLETALSAIRSSVQSQVPKELSQVHGESKRSFINAGEIRDNQNTQVVAQKCGAMKPPGAYVEEERTLRSFANALKQTGKMQGDALNRGAAKPTGEERSQRAGDEKNGSWTVVKRKKSRYPNSEVKRGGSTQSTEIKGMEKKKILHVWRLQKDTTEENLENFIRDKIKEVPVKIEKIKHKTERDYASFIIGVPETKYDQLCQSEIWPSNTIANCNDRCLDLVLSALSADGSVKVRAVAAPLVPVDAHHPPLEIAVTLRSRQSDALLPEASPHAPIGWNFYKADFVSLYSAIAAADWTPVYAALQLEESLKLFYEILTSTIDDWVPRKKRSPVAPGYNYPEWYTVEIIRNIKLKANLHRRYKASNSRADYDAFSQCRTRVKMMIKIAHEHYRRRVQDQLLKDPLSFWSFTKSKRSSRGPQKILKNGLTLTAEQCVKEFAHYFHSVYNSEPAELNVSAAIAAAGGENGAARVHMDRLTLYEVRQALKHLKPKKSAGPDGIPPYLFKDCRFVLAEPLLHIYNQCLKEAVFPGMWKLTRVIPVPKGRSGTQLEGYRPVAVLSTAAKVLESAIHKIIYNQVSAQLSDAQLGFRPGRSTTSNLLSYMSVIGPTIDNGGQTDAAYFDFSKAFDLVDNDVLLKKLAAVGFTPHLLNFFASYLKDRQQYVEYRGHRSEPYYTRSGVSQGSNLGPLQFILMINDLPQVIQDCKCWLFADDLKLSRTVDDGNDCTRMQQDIDRVVKW</sequence>
<dbReference type="AlphaFoldDB" id="A0A8S4RPM9"/>
<dbReference type="InterPro" id="IPR013083">
    <property type="entry name" value="Znf_RING/FYVE/PHD"/>
</dbReference>
<dbReference type="CDD" id="cd01650">
    <property type="entry name" value="RT_nLTR_like"/>
    <property type="match status" value="1"/>
</dbReference>
<comment type="caution">
    <text evidence="8">The sequence shown here is derived from an EMBL/GenBank/DDBJ whole genome shotgun (WGS) entry which is preliminary data.</text>
</comment>
<dbReference type="OrthoDB" id="6876618at2759"/>
<proteinExistence type="predicted"/>
<dbReference type="GO" id="GO:0008270">
    <property type="term" value="F:zinc ion binding"/>
    <property type="evidence" value="ECO:0007669"/>
    <property type="project" value="UniProtKB-KW"/>
</dbReference>
<dbReference type="InterPro" id="IPR019786">
    <property type="entry name" value="Zinc_finger_PHD-type_CS"/>
</dbReference>
<dbReference type="PANTHER" id="PTHR47510">
    <property type="entry name" value="REVERSE TRANSCRIPTASE DOMAIN-CONTAINING PROTEIN"/>
    <property type="match status" value="1"/>
</dbReference>
<dbReference type="SMART" id="SM00249">
    <property type="entry name" value="PHD"/>
    <property type="match status" value="1"/>
</dbReference>
<keyword evidence="3" id="KW-0862">Zinc</keyword>
<dbReference type="InterPro" id="IPR011011">
    <property type="entry name" value="Znf_FYVE_PHD"/>
</dbReference>
<dbReference type="Pfam" id="PF00078">
    <property type="entry name" value="RVT_1"/>
    <property type="match status" value="1"/>
</dbReference>
<feature type="region of interest" description="Disordered" evidence="5">
    <location>
        <begin position="254"/>
        <end position="311"/>
    </location>
</feature>
<dbReference type="PROSITE" id="PS01359">
    <property type="entry name" value="ZF_PHD_1"/>
    <property type="match status" value="1"/>
</dbReference>
<dbReference type="InterPro" id="IPR001965">
    <property type="entry name" value="Znf_PHD"/>
</dbReference>
<evidence type="ECO:0000256" key="3">
    <source>
        <dbReference type="ARBA" id="ARBA00022833"/>
    </source>
</evidence>
<evidence type="ECO:0000256" key="1">
    <source>
        <dbReference type="ARBA" id="ARBA00022723"/>
    </source>
</evidence>
<gene>
    <name evidence="8" type="primary">jg24388</name>
    <name evidence="8" type="ORF">PAEG_LOCUS16158</name>
</gene>
<dbReference type="InterPro" id="IPR043502">
    <property type="entry name" value="DNA/RNA_pol_sf"/>
</dbReference>
<dbReference type="InterPro" id="IPR000477">
    <property type="entry name" value="RT_dom"/>
</dbReference>
<accession>A0A8S4RPM9</accession>
<dbReference type="SUPFAM" id="SSF57903">
    <property type="entry name" value="FYVE/PHD zinc finger"/>
    <property type="match status" value="1"/>
</dbReference>
<keyword evidence="9" id="KW-1185">Reference proteome</keyword>
<dbReference type="SUPFAM" id="SSF56672">
    <property type="entry name" value="DNA/RNA polymerases"/>
    <property type="match status" value="1"/>
</dbReference>
<evidence type="ECO:0000259" key="7">
    <source>
        <dbReference type="PROSITE" id="PS50878"/>
    </source>
</evidence>
<dbReference type="InterPro" id="IPR019787">
    <property type="entry name" value="Znf_PHD-finger"/>
</dbReference>
<dbReference type="Proteomes" id="UP000838756">
    <property type="component" value="Unassembled WGS sequence"/>
</dbReference>
<dbReference type="PANTHER" id="PTHR47510:SF3">
    <property type="entry name" value="ENDO_EXONUCLEASE_PHOSPHATASE DOMAIN-CONTAINING PROTEIN"/>
    <property type="match status" value="1"/>
</dbReference>
<evidence type="ECO:0000313" key="8">
    <source>
        <dbReference type="EMBL" id="CAH2239452.1"/>
    </source>
</evidence>
<feature type="domain" description="Reverse transcriptase" evidence="7">
    <location>
        <begin position="695"/>
        <end position="911"/>
    </location>
</feature>
<evidence type="ECO:0000256" key="5">
    <source>
        <dbReference type="SAM" id="MobiDB-lite"/>
    </source>
</evidence>
<dbReference type="PROSITE" id="PS50016">
    <property type="entry name" value="ZF_PHD_2"/>
    <property type="match status" value="1"/>
</dbReference>
<feature type="domain" description="PHD-type" evidence="6">
    <location>
        <begin position="2"/>
        <end position="60"/>
    </location>
</feature>
<organism evidence="8 9">
    <name type="scientific">Pararge aegeria aegeria</name>
    <dbReference type="NCBI Taxonomy" id="348720"/>
    <lineage>
        <taxon>Eukaryota</taxon>
        <taxon>Metazoa</taxon>
        <taxon>Ecdysozoa</taxon>
        <taxon>Arthropoda</taxon>
        <taxon>Hexapoda</taxon>
        <taxon>Insecta</taxon>
        <taxon>Pterygota</taxon>
        <taxon>Neoptera</taxon>
        <taxon>Endopterygota</taxon>
        <taxon>Lepidoptera</taxon>
        <taxon>Glossata</taxon>
        <taxon>Ditrysia</taxon>
        <taxon>Papilionoidea</taxon>
        <taxon>Nymphalidae</taxon>
        <taxon>Satyrinae</taxon>
        <taxon>Satyrini</taxon>
        <taxon>Parargina</taxon>
        <taxon>Pararge</taxon>
    </lineage>
</organism>
<feature type="compositionally biased region" description="Basic and acidic residues" evidence="5">
    <location>
        <begin position="269"/>
        <end position="282"/>
    </location>
</feature>
<dbReference type="PROSITE" id="PS50878">
    <property type="entry name" value="RT_POL"/>
    <property type="match status" value="1"/>
</dbReference>
<protein>
    <submittedName>
        <fullName evidence="8">Jg24388 protein</fullName>
    </submittedName>
</protein>
<evidence type="ECO:0000313" key="9">
    <source>
        <dbReference type="Proteomes" id="UP000838756"/>
    </source>
</evidence>
<reference evidence="8" key="1">
    <citation type="submission" date="2022-03" db="EMBL/GenBank/DDBJ databases">
        <authorList>
            <person name="Lindestad O."/>
        </authorList>
    </citation>
    <scope>NUCLEOTIDE SEQUENCE</scope>
</reference>